<dbReference type="Pfam" id="PF13443">
    <property type="entry name" value="HTH_26"/>
    <property type="match status" value="1"/>
</dbReference>
<dbReference type="InterPro" id="IPR001387">
    <property type="entry name" value="Cro/C1-type_HTH"/>
</dbReference>
<dbReference type="GO" id="GO:0005829">
    <property type="term" value="C:cytosol"/>
    <property type="evidence" value="ECO:0007669"/>
    <property type="project" value="TreeGrafter"/>
</dbReference>
<evidence type="ECO:0000313" key="5">
    <source>
        <dbReference type="EMBL" id="HIR50461.1"/>
    </source>
</evidence>
<keyword evidence="3" id="KW-0804">Transcription</keyword>
<accession>A0A9D1DH11</accession>
<dbReference type="PANTHER" id="PTHR46797:SF23">
    <property type="entry name" value="HTH-TYPE TRANSCRIPTIONAL REGULATOR SUTR"/>
    <property type="match status" value="1"/>
</dbReference>
<evidence type="ECO:0000256" key="2">
    <source>
        <dbReference type="ARBA" id="ARBA00023125"/>
    </source>
</evidence>
<reference evidence="5" key="2">
    <citation type="journal article" date="2021" name="PeerJ">
        <title>Extensive microbial diversity within the chicken gut microbiome revealed by metagenomics and culture.</title>
        <authorList>
            <person name="Gilroy R."/>
            <person name="Ravi A."/>
            <person name="Getino M."/>
            <person name="Pursley I."/>
            <person name="Horton D.L."/>
            <person name="Alikhan N.F."/>
            <person name="Baker D."/>
            <person name="Gharbi K."/>
            <person name="Hall N."/>
            <person name="Watson M."/>
            <person name="Adriaenssens E.M."/>
            <person name="Foster-Nyarko E."/>
            <person name="Jarju S."/>
            <person name="Secka A."/>
            <person name="Antonio M."/>
            <person name="Oren A."/>
            <person name="Chaudhuri R.R."/>
            <person name="La Ragione R."/>
            <person name="Hildebrand F."/>
            <person name="Pallen M.J."/>
        </authorList>
    </citation>
    <scope>NUCLEOTIDE SEQUENCE</scope>
    <source>
        <strain evidence="5">ChiBcec15-4380</strain>
    </source>
</reference>
<dbReference type="CDD" id="cd00093">
    <property type="entry name" value="HTH_XRE"/>
    <property type="match status" value="1"/>
</dbReference>
<evidence type="ECO:0000259" key="4">
    <source>
        <dbReference type="PROSITE" id="PS50943"/>
    </source>
</evidence>
<gene>
    <name evidence="5" type="ORF">IAA53_04125</name>
</gene>
<dbReference type="InterPro" id="IPR050807">
    <property type="entry name" value="TransReg_Diox_bact_type"/>
</dbReference>
<dbReference type="SMART" id="SM00530">
    <property type="entry name" value="HTH_XRE"/>
    <property type="match status" value="1"/>
</dbReference>
<dbReference type="Proteomes" id="UP000824239">
    <property type="component" value="Unassembled WGS sequence"/>
</dbReference>
<keyword evidence="2" id="KW-0238">DNA-binding</keyword>
<dbReference type="PROSITE" id="PS50943">
    <property type="entry name" value="HTH_CROC1"/>
    <property type="match status" value="1"/>
</dbReference>
<feature type="domain" description="HTH cro/C1-type" evidence="4">
    <location>
        <begin position="10"/>
        <end position="67"/>
    </location>
</feature>
<proteinExistence type="predicted"/>
<protein>
    <submittedName>
        <fullName evidence="5">Helix-turn-helix transcriptional regulator</fullName>
    </submittedName>
</protein>
<sequence>METITTGKRLKALREDRGLSQSQLAKKADINSRVLQTYEQDDRDIAGAKLKTLLKVCVALECRLEDIVTDDETLALIAAYNRR</sequence>
<dbReference type="GO" id="GO:0003677">
    <property type="term" value="F:DNA binding"/>
    <property type="evidence" value="ECO:0007669"/>
    <property type="project" value="UniProtKB-KW"/>
</dbReference>
<dbReference type="InterPro" id="IPR010982">
    <property type="entry name" value="Lambda_DNA-bd_dom_sf"/>
</dbReference>
<organism evidence="5 6">
    <name type="scientific">Candidatus Avoscillospira avicola</name>
    <dbReference type="NCBI Taxonomy" id="2840706"/>
    <lineage>
        <taxon>Bacteria</taxon>
        <taxon>Bacillati</taxon>
        <taxon>Bacillota</taxon>
        <taxon>Clostridia</taxon>
        <taxon>Eubacteriales</taxon>
        <taxon>Oscillospiraceae</taxon>
        <taxon>Oscillospiraceae incertae sedis</taxon>
        <taxon>Candidatus Avoscillospira</taxon>
    </lineage>
</organism>
<dbReference type="Gene3D" id="1.10.260.40">
    <property type="entry name" value="lambda repressor-like DNA-binding domains"/>
    <property type="match status" value="1"/>
</dbReference>
<name>A0A9D1DH11_9FIRM</name>
<dbReference type="PANTHER" id="PTHR46797">
    <property type="entry name" value="HTH-TYPE TRANSCRIPTIONAL REGULATOR"/>
    <property type="match status" value="1"/>
</dbReference>
<evidence type="ECO:0000256" key="1">
    <source>
        <dbReference type="ARBA" id="ARBA00023015"/>
    </source>
</evidence>
<dbReference type="AlphaFoldDB" id="A0A9D1DH11"/>
<reference evidence="5" key="1">
    <citation type="submission" date="2020-10" db="EMBL/GenBank/DDBJ databases">
        <authorList>
            <person name="Gilroy R."/>
        </authorList>
    </citation>
    <scope>NUCLEOTIDE SEQUENCE</scope>
    <source>
        <strain evidence="5">ChiBcec15-4380</strain>
    </source>
</reference>
<dbReference type="GO" id="GO:0003700">
    <property type="term" value="F:DNA-binding transcription factor activity"/>
    <property type="evidence" value="ECO:0007669"/>
    <property type="project" value="TreeGrafter"/>
</dbReference>
<comment type="caution">
    <text evidence="5">The sequence shown here is derived from an EMBL/GenBank/DDBJ whole genome shotgun (WGS) entry which is preliminary data.</text>
</comment>
<keyword evidence="1" id="KW-0805">Transcription regulation</keyword>
<evidence type="ECO:0000313" key="6">
    <source>
        <dbReference type="Proteomes" id="UP000824239"/>
    </source>
</evidence>
<evidence type="ECO:0000256" key="3">
    <source>
        <dbReference type="ARBA" id="ARBA00023163"/>
    </source>
</evidence>
<dbReference type="SUPFAM" id="SSF47413">
    <property type="entry name" value="lambda repressor-like DNA-binding domains"/>
    <property type="match status" value="1"/>
</dbReference>
<dbReference type="EMBL" id="DVHE01000033">
    <property type="protein sequence ID" value="HIR50461.1"/>
    <property type="molecule type" value="Genomic_DNA"/>
</dbReference>